<dbReference type="AlphaFoldDB" id="A0A1C3YSN2"/>
<dbReference type="OrthoDB" id="1651152at2"/>
<evidence type="ECO:0000256" key="1">
    <source>
        <dbReference type="SAM" id="Phobius"/>
    </source>
</evidence>
<feature type="transmembrane region" description="Helical" evidence="1">
    <location>
        <begin position="271"/>
        <end position="291"/>
    </location>
</feature>
<dbReference type="Proteomes" id="UP000199268">
    <property type="component" value="Unassembled WGS sequence"/>
</dbReference>
<feature type="transmembrane region" description="Helical" evidence="1">
    <location>
        <begin position="136"/>
        <end position="154"/>
    </location>
</feature>
<proteinExistence type="predicted"/>
<evidence type="ECO:0000313" key="3">
    <source>
        <dbReference type="Proteomes" id="UP000199268"/>
    </source>
</evidence>
<feature type="transmembrane region" description="Helical" evidence="1">
    <location>
        <begin position="346"/>
        <end position="365"/>
    </location>
</feature>
<feature type="transmembrane region" description="Helical" evidence="1">
    <location>
        <begin position="238"/>
        <end position="259"/>
    </location>
</feature>
<feature type="transmembrane region" description="Helical" evidence="1">
    <location>
        <begin position="91"/>
        <end position="107"/>
    </location>
</feature>
<organism evidence="2 3">
    <name type="scientific">Weissella bombi</name>
    <dbReference type="NCBI Taxonomy" id="1505725"/>
    <lineage>
        <taxon>Bacteria</taxon>
        <taxon>Bacillati</taxon>
        <taxon>Bacillota</taxon>
        <taxon>Bacilli</taxon>
        <taxon>Lactobacillales</taxon>
        <taxon>Lactobacillaceae</taxon>
        <taxon>Weissella</taxon>
    </lineage>
</organism>
<feature type="transmembrane region" description="Helical" evidence="1">
    <location>
        <begin position="12"/>
        <end position="33"/>
    </location>
</feature>
<gene>
    <name evidence="2" type="ORF">GA0061074_101107</name>
</gene>
<dbReference type="EMBL" id="FMAO01000001">
    <property type="protein sequence ID" value="SCB73101.1"/>
    <property type="molecule type" value="Genomic_DNA"/>
</dbReference>
<feature type="transmembrane region" description="Helical" evidence="1">
    <location>
        <begin position="57"/>
        <end position="79"/>
    </location>
</feature>
<dbReference type="GO" id="GO:0016740">
    <property type="term" value="F:transferase activity"/>
    <property type="evidence" value="ECO:0007669"/>
    <property type="project" value="UniProtKB-KW"/>
</dbReference>
<keyword evidence="2" id="KW-0808">Transferase</keyword>
<accession>A0A1C3YSN2</accession>
<dbReference type="STRING" id="1505725.GA0061074_101107"/>
<sequence>MRRVIKVVQQNMYKVLPFVIFLTFITLMQRLFIQPDGFFPTILNYCNFVSKYNTINMVVNLFITLGYKLVVVFIITLSLMSELREKLSHDHLNILVAISILIAWNLVSIPMNINWLILPLYLGTIILPLRKVKFKWRFLLGIAINSGYAIYILVVQKFYHFNLTIFFQQNVNGLIGDGSKNSVYTILLESVSTVANLLGVNSLPALNGQDINLTTANNNLVATLQHHVTPYKFTMYPISSFLLVGGTGMLLALFIALILQGQLKQMSLKLYFVGILLIFDLWWPLAFMFPILWRLDVLKRAVIVTITNGIIGSLLLCLHLKPAIYWVPTGMPNLFFGGLASHQLGAYSIILITLLIIDVIIYWPLAHQLTTEIKHEKNN</sequence>
<keyword evidence="1" id="KW-1133">Transmembrane helix</keyword>
<keyword evidence="3" id="KW-1185">Reference proteome</keyword>
<keyword evidence="1" id="KW-0812">Transmembrane</keyword>
<protein>
    <submittedName>
        <fullName evidence="2">Phosphotransferase system cellobiose-specific component IIC</fullName>
    </submittedName>
</protein>
<keyword evidence="1" id="KW-0472">Membrane</keyword>
<name>A0A1C3YSN2_9LACO</name>
<reference evidence="3" key="1">
    <citation type="submission" date="2016-08" db="EMBL/GenBank/DDBJ databases">
        <authorList>
            <person name="Varghese N."/>
            <person name="Submissions Spin"/>
        </authorList>
    </citation>
    <scope>NUCLEOTIDE SEQUENCE [LARGE SCALE GENOMIC DNA]</scope>
    <source>
        <strain evidence="3">R-53094</strain>
    </source>
</reference>
<evidence type="ECO:0000313" key="2">
    <source>
        <dbReference type="EMBL" id="SCB73101.1"/>
    </source>
</evidence>
<dbReference type="RefSeq" id="WP_092461154.1">
    <property type="nucleotide sequence ID" value="NZ_BJEE01000002.1"/>
</dbReference>